<evidence type="ECO:0000313" key="1">
    <source>
        <dbReference type="EMBL" id="MDG2989684.1"/>
    </source>
</evidence>
<accession>A0ABT6EV22</accession>
<dbReference type="Gene3D" id="1.25.40.380">
    <property type="entry name" value="Protein of unknown function DUF1810"/>
    <property type="match status" value="1"/>
</dbReference>
<organism evidence="1 2">
    <name type="scientific">Candidatus Synechococcus calcipolaris G9</name>
    <dbReference type="NCBI Taxonomy" id="1497997"/>
    <lineage>
        <taxon>Bacteria</taxon>
        <taxon>Bacillati</taxon>
        <taxon>Cyanobacteriota</taxon>
        <taxon>Cyanophyceae</taxon>
        <taxon>Synechococcales</taxon>
        <taxon>Synechococcaceae</taxon>
        <taxon>Synechococcus</taxon>
    </lineage>
</organism>
<sequence>MQDTYTDDHFDLGRFVLAQDGTFDIALSEVKNGHKKSHWMWYVFPQLRGLGNSSTAQKYGITGSDEAYAYLTHGVLGPRLITICEAALAIEGRSATEIFGKPDDLKLRSCATLFAHVSNANSVFHKIIDKYFNGRGDQRTIQLLDHH</sequence>
<name>A0ABT6EV22_9SYNE</name>
<reference evidence="1" key="2">
    <citation type="submission" date="2022-01" db="EMBL/GenBank/DDBJ databases">
        <authorList>
            <person name="Zivanovic Y."/>
            <person name="Moreira D."/>
            <person name="Lopez-Garcia P."/>
        </authorList>
    </citation>
    <scope>NUCLEOTIDE SEQUENCE</scope>
    <source>
        <strain evidence="1">G9</strain>
    </source>
</reference>
<evidence type="ECO:0000313" key="2">
    <source>
        <dbReference type="Proteomes" id="UP001154265"/>
    </source>
</evidence>
<dbReference type="PIRSF" id="PIRSF008546">
    <property type="entry name" value="UCP008546"/>
    <property type="match status" value="1"/>
</dbReference>
<proteinExistence type="predicted"/>
<dbReference type="Proteomes" id="UP001154265">
    <property type="component" value="Unassembled WGS sequence"/>
</dbReference>
<dbReference type="Pfam" id="PF08837">
    <property type="entry name" value="DUF1810"/>
    <property type="match status" value="1"/>
</dbReference>
<dbReference type="InterPro" id="IPR014937">
    <property type="entry name" value="DUF1810"/>
</dbReference>
<reference evidence="1" key="1">
    <citation type="journal article" date="2022" name="Genome Biol. Evol.">
        <title>A New Gene Family Diagnostic for Intracellular Biomineralization of Amorphous Ca Carbonates by Cyanobacteria.</title>
        <authorList>
            <person name="Benzerara K."/>
            <person name="Duprat E."/>
            <person name="Bitard-Feildel T."/>
            <person name="Caumes G."/>
            <person name="Cassier-Chauvat C."/>
            <person name="Chauvat F."/>
            <person name="Dezi M."/>
            <person name="Diop S.I."/>
            <person name="Gaschignard G."/>
            <person name="Gorgen S."/>
            <person name="Gugger M."/>
            <person name="Lopez-Garcia P."/>
            <person name="Millet M."/>
            <person name="Skouri-Panet F."/>
            <person name="Moreira D."/>
            <person name="Callebaut I."/>
        </authorList>
    </citation>
    <scope>NUCLEOTIDE SEQUENCE</scope>
    <source>
        <strain evidence="1">G9</strain>
    </source>
</reference>
<comment type="caution">
    <text evidence="1">The sequence shown here is derived from an EMBL/GenBank/DDBJ whole genome shotgun (WGS) entry which is preliminary data.</text>
</comment>
<dbReference type="EMBL" id="JAKKUT010000001">
    <property type="protein sequence ID" value="MDG2989684.1"/>
    <property type="molecule type" value="Genomic_DNA"/>
</dbReference>
<gene>
    <name evidence="1" type="ORF">L3556_01860</name>
</gene>
<keyword evidence="2" id="KW-1185">Reference proteome</keyword>
<dbReference type="SUPFAM" id="SSF140736">
    <property type="entry name" value="Rv1873-like"/>
    <property type="match status" value="1"/>
</dbReference>
<dbReference type="RefSeq" id="WP_277865600.1">
    <property type="nucleotide sequence ID" value="NZ_JAKKUT010000001.1"/>
</dbReference>
<dbReference type="InterPro" id="IPR036287">
    <property type="entry name" value="Rv1873-like_sf"/>
</dbReference>
<protein>
    <submittedName>
        <fullName evidence="1">DUF1810 domain-containing protein</fullName>
    </submittedName>
</protein>